<proteinExistence type="predicted"/>
<name>A0A378BZQ5_KLEPN</name>
<dbReference type="AlphaFoldDB" id="A0A378BZQ5"/>
<evidence type="ECO:0000313" key="1">
    <source>
        <dbReference type="EMBL" id="STV57530.1"/>
    </source>
</evidence>
<evidence type="ECO:0000313" key="2">
    <source>
        <dbReference type="Proteomes" id="UP000255239"/>
    </source>
</evidence>
<reference evidence="1 2" key="1">
    <citation type="submission" date="2018-06" db="EMBL/GenBank/DDBJ databases">
        <authorList>
            <consortium name="Pathogen Informatics"/>
            <person name="Doyle S."/>
        </authorList>
    </citation>
    <scope>NUCLEOTIDE SEQUENCE [LARGE SCALE GENOMIC DNA]</scope>
    <source>
        <strain evidence="1 2">NCTC11679</strain>
    </source>
</reference>
<dbReference type="EMBL" id="UGMG01000001">
    <property type="protein sequence ID" value="STV57530.1"/>
    <property type="molecule type" value="Genomic_DNA"/>
</dbReference>
<accession>A0A378BZQ5</accession>
<protein>
    <submittedName>
        <fullName evidence="1">Uncharacterized protein</fullName>
    </submittedName>
</protein>
<dbReference type="Proteomes" id="UP000255239">
    <property type="component" value="Unassembled WGS sequence"/>
</dbReference>
<sequence length="101" mass="10780">MRPAGMVIIRAGLLQARLGHQLYHHLIVDSNEIGGKAGVGLAKVFFIDAGGKEVHPEAGLDVELLGPQGEMGNFHGKPPGRNVDNQSRADDHACYCSLLII</sequence>
<organism evidence="1 2">
    <name type="scientific">Klebsiella pneumoniae</name>
    <dbReference type="NCBI Taxonomy" id="573"/>
    <lineage>
        <taxon>Bacteria</taxon>
        <taxon>Pseudomonadati</taxon>
        <taxon>Pseudomonadota</taxon>
        <taxon>Gammaproteobacteria</taxon>
        <taxon>Enterobacterales</taxon>
        <taxon>Enterobacteriaceae</taxon>
        <taxon>Klebsiella/Raoultella group</taxon>
        <taxon>Klebsiella</taxon>
        <taxon>Klebsiella pneumoniae complex</taxon>
    </lineage>
</organism>
<gene>
    <name evidence="1" type="ORF">NCTC11679_02354</name>
</gene>